<reference evidence="2" key="1">
    <citation type="submission" date="2014-12" db="EMBL/GenBank/DDBJ databases">
        <title>Insight into the proteome of Arion vulgaris.</title>
        <authorList>
            <person name="Aradska J."/>
            <person name="Bulat T."/>
            <person name="Smidak R."/>
            <person name="Sarate P."/>
            <person name="Gangsoo J."/>
            <person name="Sialana F."/>
            <person name="Bilban M."/>
            <person name="Lubec G."/>
        </authorList>
    </citation>
    <scope>NUCLEOTIDE SEQUENCE</scope>
    <source>
        <tissue evidence="2">Skin</tissue>
    </source>
</reference>
<keyword evidence="1" id="KW-0472">Membrane</keyword>
<dbReference type="AlphaFoldDB" id="A0A0B6ZJY6"/>
<protein>
    <submittedName>
        <fullName evidence="2">Uncharacterized protein</fullName>
    </submittedName>
</protein>
<gene>
    <name evidence="2" type="primary">ORF64877</name>
</gene>
<keyword evidence="1" id="KW-1133">Transmembrane helix</keyword>
<proteinExistence type="predicted"/>
<name>A0A0B6ZJY6_9EUPU</name>
<accession>A0A0B6ZJY6</accession>
<evidence type="ECO:0000313" key="2">
    <source>
        <dbReference type="EMBL" id="CEK68045.1"/>
    </source>
</evidence>
<organism evidence="2">
    <name type="scientific">Arion vulgaris</name>
    <dbReference type="NCBI Taxonomy" id="1028688"/>
    <lineage>
        <taxon>Eukaryota</taxon>
        <taxon>Metazoa</taxon>
        <taxon>Spiralia</taxon>
        <taxon>Lophotrochozoa</taxon>
        <taxon>Mollusca</taxon>
        <taxon>Gastropoda</taxon>
        <taxon>Heterobranchia</taxon>
        <taxon>Euthyneura</taxon>
        <taxon>Panpulmonata</taxon>
        <taxon>Eupulmonata</taxon>
        <taxon>Stylommatophora</taxon>
        <taxon>Helicina</taxon>
        <taxon>Arionoidea</taxon>
        <taxon>Arionidae</taxon>
        <taxon>Arion</taxon>
    </lineage>
</organism>
<feature type="non-terminal residue" evidence="2">
    <location>
        <position position="1"/>
    </location>
</feature>
<dbReference type="EMBL" id="HACG01021180">
    <property type="protein sequence ID" value="CEK68045.1"/>
    <property type="molecule type" value="Transcribed_RNA"/>
</dbReference>
<evidence type="ECO:0000256" key="1">
    <source>
        <dbReference type="SAM" id="Phobius"/>
    </source>
</evidence>
<keyword evidence="1" id="KW-0812">Transmembrane</keyword>
<feature type="transmembrane region" description="Helical" evidence="1">
    <location>
        <begin position="29"/>
        <end position="51"/>
    </location>
</feature>
<sequence length="77" mass="8680">LTHKVHKKSPVLSSFYQLFLHIWTPTINFIPTVLLHVSFACPGLLFTLAVLANATTGILHKCSNHLRFFNDDAVYSL</sequence>